<evidence type="ECO:0000256" key="2">
    <source>
        <dbReference type="ARBA" id="ARBA00023125"/>
    </source>
</evidence>
<dbReference type="AlphaFoldDB" id="A0A512J3W8"/>
<evidence type="ECO:0000259" key="4">
    <source>
        <dbReference type="PROSITE" id="PS51063"/>
    </source>
</evidence>
<dbReference type="RefSeq" id="WP_147026260.1">
    <property type="nucleotide sequence ID" value="NZ_BJZU01000049.1"/>
</dbReference>
<dbReference type="GO" id="GO:0003677">
    <property type="term" value="F:DNA binding"/>
    <property type="evidence" value="ECO:0007669"/>
    <property type="project" value="UniProtKB-KW"/>
</dbReference>
<dbReference type="InterPro" id="IPR018490">
    <property type="entry name" value="cNMP-bd_dom_sf"/>
</dbReference>
<evidence type="ECO:0000256" key="3">
    <source>
        <dbReference type="ARBA" id="ARBA00023163"/>
    </source>
</evidence>
<reference evidence="6" key="1">
    <citation type="journal article" date="2014" name="Int. J. Syst. Evol. Microbiol.">
        <title>Complete genome of a new Firmicutes species belonging to the dominant human colonic microbiota ('Ruminococcus bicirculans') reveals two chromosomes and a selective capacity to utilize plant glucans.</title>
        <authorList>
            <consortium name="NISC Comparative Sequencing Program"/>
            <person name="Wegmann U."/>
            <person name="Louis P."/>
            <person name="Goesmann A."/>
            <person name="Henrissat B."/>
            <person name="Duncan S.H."/>
            <person name="Flint H.J."/>
        </authorList>
    </citation>
    <scope>NUCLEOTIDE SEQUENCE</scope>
    <source>
        <strain evidence="6">NBRC 107715</strain>
    </source>
</reference>
<keyword evidence="2" id="KW-0238">DNA-binding</keyword>
<keyword evidence="8" id="KW-1185">Reference proteome</keyword>
<organism evidence="5 7">
    <name type="scientific">Methylobacterium oxalidis</name>
    <dbReference type="NCBI Taxonomy" id="944322"/>
    <lineage>
        <taxon>Bacteria</taxon>
        <taxon>Pseudomonadati</taxon>
        <taxon>Pseudomonadota</taxon>
        <taxon>Alphaproteobacteria</taxon>
        <taxon>Hyphomicrobiales</taxon>
        <taxon>Methylobacteriaceae</taxon>
        <taxon>Methylobacterium</taxon>
    </lineage>
</organism>
<dbReference type="SUPFAM" id="SSF46785">
    <property type="entry name" value="Winged helix' DNA-binding domain"/>
    <property type="match status" value="1"/>
</dbReference>
<dbReference type="GO" id="GO:0006355">
    <property type="term" value="P:regulation of DNA-templated transcription"/>
    <property type="evidence" value="ECO:0007669"/>
    <property type="project" value="InterPro"/>
</dbReference>
<protein>
    <submittedName>
        <fullName evidence="5">Crp/Fnr family transcriptional regulator</fullName>
    </submittedName>
</protein>
<dbReference type="InterPro" id="IPR012318">
    <property type="entry name" value="HTH_CRP"/>
</dbReference>
<dbReference type="InterPro" id="IPR036390">
    <property type="entry name" value="WH_DNA-bd_sf"/>
</dbReference>
<evidence type="ECO:0000256" key="1">
    <source>
        <dbReference type="ARBA" id="ARBA00023015"/>
    </source>
</evidence>
<reference evidence="8" key="2">
    <citation type="journal article" date="2019" name="Int. J. Syst. Evol. Microbiol.">
        <title>The Global Catalogue of Microorganisms (GCM) 10K type strain sequencing project: providing services to taxonomists for standard genome sequencing and annotation.</title>
        <authorList>
            <consortium name="The Broad Institute Genomics Platform"/>
            <consortium name="The Broad Institute Genome Sequencing Center for Infectious Disease"/>
            <person name="Wu L."/>
            <person name="Ma J."/>
        </authorList>
    </citation>
    <scope>NUCLEOTIDE SEQUENCE [LARGE SCALE GENOMIC DNA]</scope>
    <source>
        <strain evidence="8">NBRC 107715</strain>
    </source>
</reference>
<dbReference type="PRINTS" id="PR00034">
    <property type="entry name" value="HTHCRP"/>
</dbReference>
<reference evidence="5 7" key="3">
    <citation type="submission" date="2019-07" db="EMBL/GenBank/DDBJ databases">
        <title>Whole genome shotgun sequence of Methylobacterium oxalidis NBRC 107715.</title>
        <authorList>
            <person name="Hosoyama A."/>
            <person name="Uohara A."/>
            <person name="Ohji S."/>
            <person name="Ichikawa N."/>
        </authorList>
    </citation>
    <scope>NUCLEOTIDE SEQUENCE [LARGE SCALE GENOMIC DNA]</scope>
    <source>
        <strain evidence="5 7">NBRC 107715</strain>
    </source>
</reference>
<dbReference type="InterPro" id="IPR014710">
    <property type="entry name" value="RmlC-like_jellyroll"/>
</dbReference>
<evidence type="ECO:0000313" key="8">
    <source>
        <dbReference type="Proteomes" id="UP001156856"/>
    </source>
</evidence>
<dbReference type="Gene3D" id="1.10.10.10">
    <property type="entry name" value="Winged helix-like DNA-binding domain superfamily/Winged helix DNA-binding domain"/>
    <property type="match status" value="1"/>
</dbReference>
<dbReference type="OrthoDB" id="7584044at2"/>
<dbReference type="Gene3D" id="2.60.120.10">
    <property type="entry name" value="Jelly Rolls"/>
    <property type="match status" value="1"/>
</dbReference>
<evidence type="ECO:0000313" key="6">
    <source>
        <dbReference type="EMBL" id="GLS62671.1"/>
    </source>
</evidence>
<dbReference type="SMART" id="SM00419">
    <property type="entry name" value="HTH_CRP"/>
    <property type="match status" value="1"/>
</dbReference>
<dbReference type="EMBL" id="BJZU01000049">
    <property type="protein sequence ID" value="GEP04641.1"/>
    <property type="molecule type" value="Genomic_DNA"/>
</dbReference>
<keyword evidence="3" id="KW-0804">Transcription</keyword>
<dbReference type="InterPro" id="IPR036388">
    <property type="entry name" value="WH-like_DNA-bd_sf"/>
</dbReference>
<dbReference type="PROSITE" id="PS51063">
    <property type="entry name" value="HTH_CRP_2"/>
    <property type="match status" value="1"/>
</dbReference>
<name>A0A512J3W8_9HYPH</name>
<accession>A0A512J3W8</accession>
<evidence type="ECO:0000313" key="7">
    <source>
        <dbReference type="Proteomes" id="UP000321960"/>
    </source>
</evidence>
<sequence length="241" mass="27399">MSDLLVRKLSCLDKLNEEEVRILRELTPQTRTFDARSDVVEQGSRPTHSTLLLEGMTGRYRILADGRRQITSIDVPGDFVDLHSFPLKTMDHGVIALSPCKTATAPHADLLRITETQPHLTRVLWLTTLIDAAIHREWLVAVGRMSALERMGHLFCELYCRLGAVGFTDRENRSYTLPITQGELGDMLGITNVHVNRTLQELRRRGLVSWRGPTVTIPNWSNLVEVSRFDPSYLHLHSEPR</sequence>
<gene>
    <name evidence="6" type="ORF">GCM10007888_10520</name>
    <name evidence="5" type="ORF">MOX02_26790</name>
</gene>
<reference evidence="6" key="4">
    <citation type="submission" date="2023-01" db="EMBL/GenBank/DDBJ databases">
        <title>Draft genome sequence of Methylobacterium oxalidis strain NBRC 107715.</title>
        <authorList>
            <person name="Sun Q."/>
            <person name="Mori K."/>
        </authorList>
    </citation>
    <scope>NUCLEOTIDE SEQUENCE</scope>
    <source>
        <strain evidence="6">NBRC 107715</strain>
    </source>
</reference>
<dbReference type="Pfam" id="PF00027">
    <property type="entry name" value="cNMP_binding"/>
    <property type="match status" value="1"/>
</dbReference>
<dbReference type="Proteomes" id="UP000321960">
    <property type="component" value="Unassembled WGS sequence"/>
</dbReference>
<feature type="domain" description="HTH crp-type" evidence="4">
    <location>
        <begin position="145"/>
        <end position="221"/>
    </location>
</feature>
<evidence type="ECO:0000313" key="5">
    <source>
        <dbReference type="EMBL" id="GEP04641.1"/>
    </source>
</evidence>
<proteinExistence type="predicted"/>
<keyword evidence="1" id="KW-0805">Transcription regulation</keyword>
<dbReference type="InterPro" id="IPR000595">
    <property type="entry name" value="cNMP-bd_dom"/>
</dbReference>
<dbReference type="SUPFAM" id="SSF51206">
    <property type="entry name" value="cAMP-binding domain-like"/>
    <property type="match status" value="1"/>
</dbReference>
<dbReference type="CDD" id="cd00038">
    <property type="entry name" value="CAP_ED"/>
    <property type="match status" value="1"/>
</dbReference>
<comment type="caution">
    <text evidence="5">The sequence shown here is derived from an EMBL/GenBank/DDBJ whole genome shotgun (WGS) entry which is preliminary data.</text>
</comment>
<dbReference type="EMBL" id="BSPK01000016">
    <property type="protein sequence ID" value="GLS62671.1"/>
    <property type="molecule type" value="Genomic_DNA"/>
</dbReference>
<dbReference type="Proteomes" id="UP001156856">
    <property type="component" value="Unassembled WGS sequence"/>
</dbReference>
<dbReference type="Pfam" id="PF13545">
    <property type="entry name" value="HTH_Crp_2"/>
    <property type="match status" value="1"/>
</dbReference>